<accession>A0A7J6FMK6</accession>
<reference evidence="3 4" key="1">
    <citation type="journal article" date="2020" name="bioRxiv">
        <title>Sequence and annotation of 42 cannabis genomes reveals extensive copy number variation in cannabinoid synthesis and pathogen resistance genes.</title>
        <authorList>
            <person name="Mckernan K.J."/>
            <person name="Helbert Y."/>
            <person name="Kane L.T."/>
            <person name="Ebling H."/>
            <person name="Zhang L."/>
            <person name="Liu B."/>
            <person name="Eaton Z."/>
            <person name="Mclaughlin S."/>
            <person name="Kingan S."/>
            <person name="Baybayan P."/>
            <person name="Concepcion G."/>
            <person name="Jordan M."/>
            <person name="Riva A."/>
            <person name="Barbazuk W."/>
            <person name="Harkins T."/>
        </authorList>
    </citation>
    <scope>NUCLEOTIDE SEQUENCE [LARGE SCALE GENOMIC DNA]</scope>
    <source>
        <strain evidence="4">cv. Jamaican Lion 4</strain>
        <tissue evidence="3">Leaf</tissue>
    </source>
</reference>
<dbReference type="InterPro" id="IPR002885">
    <property type="entry name" value="PPR_rpt"/>
</dbReference>
<protein>
    <recommendedName>
        <fullName evidence="5">Pentatricopeptide repeat-containing protein</fullName>
    </recommendedName>
</protein>
<dbReference type="NCBIfam" id="TIGR00756">
    <property type="entry name" value="PPR"/>
    <property type="match status" value="5"/>
</dbReference>
<evidence type="ECO:0008006" key="5">
    <source>
        <dbReference type="Google" id="ProtNLM"/>
    </source>
</evidence>
<dbReference type="FunFam" id="1.25.40.10:FF:000348">
    <property type="entry name" value="Pentatricopeptide repeat-containing protein chloroplastic"/>
    <property type="match status" value="1"/>
</dbReference>
<evidence type="ECO:0000313" key="3">
    <source>
        <dbReference type="EMBL" id="KAF4371878.1"/>
    </source>
</evidence>
<dbReference type="Pfam" id="PF20431">
    <property type="entry name" value="E_motif"/>
    <property type="match status" value="1"/>
</dbReference>
<evidence type="ECO:0000256" key="2">
    <source>
        <dbReference type="PROSITE-ProRule" id="PRU00708"/>
    </source>
</evidence>
<feature type="repeat" description="PPR" evidence="2">
    <location>
        <begin position="355"/>
        <end position="390"/>
    </location>
</feature>
<sequence length="883" mass="98352">MQMCVSVRTPKWVSSRRVLEQKLSQLHKCSNLSQVKQIHAQIIRANLHHDLYIVPKLVAALSLCRQLALAVNVFDQIQEPNVHLYNTMIRAHIQNSQTSQAFATFFNMQSNGVCPDNFTYSFLLKACYGRNWLPVVQMIHNHIEKFGFSSDIFVPNSLIDCYCKCGPLGVSEAKKVFNAMGKMPERNVVSWSIIVAGYSKAGDMEMARMLFDKMPVKNLVTWTIIIAGYAEKGLAKEATSLYDEMEKVGLKPDEGTIISIMAACAESGLLGLGEKVHASIKRNRYKCSVQVSNSLVDMYAKCGSLNKAYEVFSRITNKDLVSWNAMLHGLAIHGHGEKALHLFSELKKEERLKPDPVTFIAVLCACTHAGLVEEGLRFFHSMESEYGIVPQVEHYGCVIDLLGRGGRLNEAFDLVNSMSLEPNAVIWGTLLGACRVHNDVNLAREVLDRLVKLEPSDPGNFSMLSNIYAAAGDWDSVANMRLLMRSTGIQKRSGASSIEVDDEVHEFTVFDESHPQSDKIYQMIGRTMDGLLQQHTMWCILTPFTYYKYLPPTTTLSIAQKNNHSLSEIQFRERKKKMEACLFTTNSFTKTLELPPSIRPKILNFSKKISTQIHYRKLGNQNSNSISCCLPGSYPPSDDDKKPMIDPDWRSFRAKLVAGEQVVRPQQAEEASSSVDLDAVVDPPPSINIGDKWAHTIHEPEKGCLLIATEKLDGVHIFERTVILLLATGPLGPSGIILNRPSLMSIKETRSTALDIAGTFSDRPLFFGGPLEEGLFLVSPQGKGDDVVGKSGVFDEVMKGLYYGTKETVGCASEMVKRDMVGLEEFRFFDGYCGWEKEQLRDEIKAGYWTVAACSPNVVGLASVGSVGLWEEVLGLMGPRKVW</sequence>
<evidence type="ECO:0000313" key="4">
    <source>
        <dbReference type="Proteomes" id="UP000583929"/>
    </source>
</evidence>
<dbReference type="InterPro" id="IPR003774">
    <property type="entry name" value="AlgH-like"/>
</dbReference>
<dbReference type="AlphaFoldDB" id="A0A7J6FMK6"/>
<dbReference type="FunFam" id="1.25.40.10:FF:000557">
    <property type="entry name" value="Pentatricopeptide repeat-containing protein, chloroplastic"/>
    <property type="match status" value="1"/>
</dbReference>
<gene>
    <name evidence="3" type="ORF">G4B88_016941</name>
</gene>
<dbReference type="PANTHER" id="PTHR47926:SF413">
    <property type="entry name" value="REPEAT (TPR)-LIKE SUPERFAMILY PROTEIN, PUTATIVE-RELATED"/>
    <property type="match status" value="1"/>
</dbReference>
<dbReference type="SUPFAM" id="SSF143456">
    <property type="entry name" value="VC0467-like"/>
    <property type="match status" value="1"/>
</dbReference>
<dbReference type="Pfam" id="PF13041">
    <property type="entry name" value="PPR_2"/>
    <property type="match status" value="3"/>
</dbReference>
<evidence type="ECO:0000256" key="1">
    <source>
        <dbReference type="ARBA" id="ARBA00022737"/>
    </source>
</evidence>
<dbReference type="FunFam" id="1.25.40.10:FF:000184">
    <property type="entry name" value="Pentatricopeptide repeat-containing protein, chloroplastic"/>
    <property type="match status" value="1"/>
</dbReference>
<dbReference type="InterPro" id="IPR046848">
    <property type="entry name" value="E_motif"/>
</dbReference>
<comment type="caution">
    <text evidence="3">The sequence shown here is derived from an EMBL/GenBank/DDBJ whole genome shotgun (WGS) entry which is preliminary data.</text>
</comment>
<dbReference type="GO" id="GO:0009451">
    <property type="term" value="P:RNA modification"/>
    <property type="evidence" value="ECO:0007669"/>
    <property type="project" value="InterPro"/>
</dbReference>
<keyword evidence="4" id="KW-1185">Reference proteome</keyword>
<dbReference type="EMBL" id="JAATIQ010000192">
    <property type="protein sequence ID" value="KAF4371878.1"/>
    <property type="molecule type" value="Genomic_DNA"/>
</dbReference>
<dbReference type="Pfam" id="PF01535">
    <property type="entry name" value="PPR"/>
    <property type="match status" value="3"/>
</dbReference>
<dbReference type="InterPro" id="IPR046960">
    <property type="entry name" value="PPR_At4g14850-like_plant"/>
</dbReference>
<feature type="repeat" description="PPR" evidence="2">
    <location>
        <begin position="319"/>
        <end position="354"/>
    </location>
</feature>
<organism evidence="3 4">
    <name type="scientific">Cannabis sativa</name>
    <name type="common">Hemp</name>
    <name type="synonym">Marijuana</name>
    <dbReference type="NCBI Taxonomy" id="3483"/>
    <lineage>
        <taxon>Eukaryota</taxon>
        <taxon>Viridiplantae</taxon>
        <taxon>Streptophyta</taxon>
        <taxon>Embryophyta</taxon>
        <taxon>Tracheophyta</taxon>
        <taxon>Spermatophyta</taxon>
        <taxon>Magnoliopsida</taxon>
        <taxon>eudicotyledons</taxon>
        <taxon>Gunneridae</taxon>
        <taxon>Pentapetalae</taxon>
        <taxon>rosids</taxon>
        <taxon>fabids</taxon>
        <taxon>Rosales</taxon>
        <taxon>Cannabaceae</taxon>
        <taxon>Cannabis</taxon>
    </lineage>
</organism>
<dbReference type="Pfam" id="PF02622">
    <property type="entry name" value="DUF179"/>
    <property type="match status" value="1"/>
</dbReference>
<dbReference type="PANTHER" id="PTHR47926">
    <property type="entry name" value="PENTATRICOPEPTIDE REPEAT-CONTAINING PROTEIN"/>
    <property type="match status" value="1"/>
</dbReference>
<dbReference type="GO" id="GO:0003729">
    <property type="term" value="F:mRNA binding"/>
    <property type="evidence" value="ECO:0007669"/>
    <property type="project" value="UniProtKB-ARBA"/>
</dbReference>
<proteinExistence type="predicted"/>
<dbReference type="InterPro" id="IPR011990">
    <property type="entry name" value="TPR-like_helical_dom_sf"/>
</dbReference>
<keyword evidence="1" id="KW-0677">Repeat</keyword>
<feature type="repeat" description="PPR" evidence="2">
    <location>
        <begin position="187"/>
        <end position="217"/>
    </location>
</feature>
<dbReference type="Proteomes" id="UP000583929">
    <property type="component" value="Unassembled WGS sequence"/>
</dbReference>
<name>A0A7J6FMK6_CANSA</name>
<feature type="repeat" description="PPR" evidence="2">
    <location>
        <begin position="81"/>
        <end position="115"/>
    </location>
</feature>
<feature type="repeat" description="PPR" evidence="2">
    <location>
        <begin position="218"/>
        <end position="252"/>
    </location>
</feature>
<dbReference type="Gene3D" id="3.40.1740.10">
    <property type="entry name" value="VC0467-like"/>
    <property type="match status" value="1"/>
</dbReference>
<dbReference type="Gene3D" id="1.25.40.10">
    <property type="entry name" value="Tetratricopeptide repeat domain"/>
    <property type="match status" value="3"/>
</dbReference>
<dbReference type="PROSITE" id="PS51375">
    <property type="entry name" value="PPR"/>
    <property type="match status" value="5"/>
</dbReference>